<dbReference type="PANTHER" id="PTHR11562">
    <property type="entry name" value="CATION EFFLUX PROTEIN/ ZINC TRANSPORTER"/>
    <property type="match status" value="1"/>
</dbReference>
<dbReference type="GO" id="GO:0005385">
    <property type="term" value="F:zinc ion transmembrane transporter activity"/>
    <property type="evidence" value="ECO:0007669"/>
    <property type="project" value="TreeGrafter"/>
</dbReference>
<proteinExistence type="inferred from homology"/>
<sequence length="298" mass="32068">MSTEHSHVAAGTGNERALLIALALTSCFLIAEVIGGFITGSLALISDAAHMFTDSAALAIALVAIKVGKRLANKKRTFGYYRFEILAAAVNAILLFAVAIYIIFEAYQRFKNPPEIQSMGMLAIAIAGLCINLISMRILSGGKDNSINMKGAYLEVWSDMLGSIGVIVGALVIGWTGWSWVDSVIAVAIGLWVLPRTWKLLSDSLNILLEGVPEGTDLTAIEQATLALPGVKSIHDLHVWAISSGKVSLTMHVISEENANVLLKAIQLMLIEKFEIHHTTIQLEQQACTQASEVHSFG</sequence>
<organism evidence="12 13">
    <name type="scientific">Herminiimonas arsenicoxydans</name>
    <dbReference type="NCBI Taxonomy" id="204773"/>
    <lineage>
        <taxon>Bacteria</taxon>
        <taxon>Pseudomonadati</taxon>
        <taxon>Pseudomonadota</taxon>
        <taxon>Betaproteobacteria</taxon>
        <taxon>Burkholderiales</taxon>
        <taxon>Oxalobacteraceae</taxon>
        <taxon>Herminiimonas</taxon>
    </lineage>
</organism>
<reference evidence="12 13" key="1">
    <citation type="journal article" date="2007" name="PLoS Genet.">
        <title>A tale of two oxidation states: bacterial colonization of arsenic-rich environments.</title>
        <authorList>
            <person name="Muller D."/>
            <person name="Medigue C."/>
            <person name="Koechler S."/>
            <person name="Barbe V."/>
            <person name="Barakat M."/>
            <person name="Talla E."/>
            <person name="Bonnefoy V."/>
            <person name="Krin E."/>
            <person name="Arsene-Ploetze F."/>
            <person name="Carapito C."/>
            <person name="Chandler M."/>
            <person name="Cournoyer B."/>
            <person name="Cruveiller S."/>
            <person name="Dossat C."/>
            <person name="Duval S."/>
            <person name="Heymann M."/>
            <person name="Leize E."/>
            <person name="Lieutaud A."/>
            <person name="Lievremont D."/>
            <person name="Makita Y."/>
            <person name="Mangenot S."/>
            <person name="Nitschke W."/>
            <person name="Ortet P."/>
            <person name="Perdrial N."/>
            <person name="Schoepp B."/>
            <person name="Siguier N."/>
            <person name="Simeonova D.D."/>
            <person name="Rouy Z."/>
            <person name="Segurens B."/>
            <person name="Turlin E."/>
            <person name="Vallenet D."/>
            <person name="Van Dorsselaer A."/>
            <person name="Weiss S."/>
            <person name="Weissenbach J."/>
            <person name="Lett M.C."/>
            <person name="Danchin A."/>
            <person name="Bertin P.N."/>
        </authorList>
    </citation>
    <scope>NUCLEOTIDE SEQUENCE [LARGE SCALE GENOMIC DNA]</scope>
    <source>
        <strain evidence="13">ULPAs1</strain>
    </source>
</reference>
<comment type="subcellular location">
    <subcellularLocation>
        <location evidence="1">Membrane</location>
        <topology evidence="1">Multi-pass membrane protein</topology>
    </subcellularLocation>
</comment>
<dbReference type="AlphaFoldDB" id="A4G2J9"/>
<dbReference type="EMBL" id="CU207211">
    <property type="protein sequence ID" value="CAL60736.1"/>
    <property type="molecule type" value="Genomic_DNA"/>
</dbReference>
<dbReference type="InterPro" id="IPR058533">
    <property type="entry name" value="Cation_efflux_TM"/>
</dbReference>
<evidence type="ECO:0000259" key="10">
    <source>
        <dbReference type="Pfam" id="PF01545"/>
    </source>
</evidence>
<comment type="similarity">
    <text evidence="2">Belongs to the cation diffusion facilitator (CDF) transporter (TC 2.A.4) family. SLC30A subfamily.</text>
</comment>
<evidence type="ECO:0000256" key="9">
    <source>
        <dbReference type="SAM" id="Phobius"/>
    </source>
</evidence>
<keyword evidence="3" id="KW-0813">Transport</keyword>
<evidence type="ECO:0000256" key="4">
    <source>
        <dbReference type="ARBA" id="ARBA00022692"/>
    </source>
</evidence>
<evidence type="ECO:0000259" key="11">
    <source>
        <dbReference type="Pfam" id="PF16916"/>
    </source>
</evidence>
<feature type="transmembrane region" description="Helical" evidence="9">
    <location>
        <begin position="116"/>
        <end position="139"/>
    </location>
</feature>
<dbReference type="Pfam" id="PF01545">
    <property type="entry name" value="Cation_efflux"/>
    <property type="match status" value="1"/>
</dbReference>
<accession>A4G2J9</accession>
<feature type="transmembrane region" description="Helical" evidence="9">
    <location>
        <begin position="20"/>
        <end position="45"/>
    </location>
</feature>
<evidence type="ECO:0000313" key="13">
    <source>
        <dbReference type="Proteomes" id="UP000006697"/>
    </source>
</evidence>
<dbReference type="Proteomes" id="UP000006697">
    <property type="component" value="Chromosome"/>
</dbReference>
<evidence type="ECO:0000256" key="1">
    <source>
        <dbReference type="ARBA" id="ARBA00004141"/>
    </source>
</evidence>
<dbReference type="NCBIfam" id="TIGR01297">
    <property type="entry name" value="CDF"/>
    <property type="match status" value="1"/>
</dbReference>
<evidence type="ECO:0000256" key="7">
    <source>
        <dbReference type="ARBA" id="ARBA00023065"/>
    </source>
</evidence>
<keyword evidence="5" id="KW-0864">Zinc transport</keyword>
<keyword evidence="8 9" id="KW-0472">Membrane</keyword>
<dbReference type="OrthoDB" id="9809646at2"/>
<feature type="transmembrane region" description="Helical" evidence="9">
    <location>
        <begin position="80"/>
        <end position="104"/>
    </location>
</feature>
<evidence type="ECO:0000256" key="3">
    <source>
        <dbReference type="ARBA" id="ARBA00022448"/>
    </source>
</evidence>
<feature type="domain" description="Cation efflux protein transmembrane" evidence="10">
    <location>
        <begin position="18"/>
        <end position="209"/>
    </location>
</feature>
<dbReference type="Pfam" id="PF16916">
    <property type="entry name" value="ZT_dimer"/>
    <property type="match status" value="1"/>
</dbReference>
<dbReference type="SUPFAM" id="SSF160240">
    <property type="entry name" value="Cation efflux protein cytoplasmic domain-like"/>
    <property type="match status" value="1"/>
</dbReference>
<evidence type="ECO:0000256" key="5">
    <source>
        <dbReference type="ARBA" id="ARBA00022906"/>
    </source>
</evidence>
<dbReference type="Gene3D" id="1.20.1510.10">
    <property type="entry name" value="Cation efflux protein transmembrane domain"/>
    <property type="match status" value="1"/>
</dbReference>
<dbReference type="InterPro" id="IPR027469">
    <property type="entry name" value="Cation_efflux_TMD_sf"/>
</dbReference>
<dbReference type="KEGG" id="har:HEAR0526"/>
<feature type="domain" description="Cation efflux protein cytoplasmic" evidence="11">
    <location>
        <begin position="213"/>
        <end position="285"/>
    </location>
</feature>
<evidence type="ECO:0000256" key="2">
    <source>
        <dbReference type="ARBA" id="ARBA00008873"/>
    </source>
</evidence>
<gene>
    <name evidence="12" type="primary">czcD1</name>
    <name evidence="12" type="ordered locus">HEAR0526</name>
</gene>
<name>A4G2J9_HERAR</name>
<dbReference type="InterPro" id="IPR002524">
    <property type="entry name" value="Cation_efflux"/>
</dbReference>
<dbReference type="GO" id="GO:0005886">
    <property type="term" value="C:plasma membrane"/>
    <property type="evidence" value="ECO:0007669"/>
    <property type="project" value="TreeGrafter"/>
</dbReference>
<keyword evidence="5" id="KW-0862">Zinc</keyword>
<keyword evidence="6 9" id="KW-1133">Transmembrane helix</keyword>
<dbReference type="InterPro" id="IPR027470">
    <property type="entry name" value="Cation_efflux_CTD"/>
</dbReference>
<evidence type="ECO:0000313" key="12">
    <source>
        <dbReference type="EMBL" id="CAL60736.1"/>
    </source>
</evidence>
<dbReference type="eggNOG" id="COG1230">
    <property type="taxonomic scope" value="Bacteria"/>
</dbReference>
<dbReference type="SUPFAM" id="SSF161111">
    <property type="entry name" value="Cation efflux protein transmembrane domain-like"/>
    <property type="match status" value="1"/>
</dbReference>
<dbReference type="PANTHER" id="PTHR11562:SF17">
    <property type="entry name" value="RE54080P-RELATED"/>
    <property type="match status" value="1"/>
</dbReference>
<feature type="transmembrane region" description="Helical" evidence="9">
    <location>
        <begin position="51"/>
        <end position="68"/>
    </location>
</feature>
<keyword evidence="13" id="KW-1185">Reference proteome</keyword>
<protein>
    <submittedName>
        <fullName evidence="12">Cobalt-zinc-cadmium resistance protein CzcD</fullName>
    </submittedName>
</protein>
<evidence type="ECO:0000256" key="6">
    <source>
        <dbReference type="ARBA" id="ARBA00022989"/>
    </source>
</evidence>
<dbReference type="InterPro" id="IPR036837">
    <property type="entry name" value="Cation_efflux_CTD_sf"/>
</dbReference>
<dbReference type="HOGENOM" id="CLU_013430_0_0_4"/>
<dbReference type="STRING" id="204773.HEAR0526"/>
<keyword evidence="4 9" id="KW-0812">Transmembrane</keyword>
<evidence type="ECO:0000256" key="8">
    <source>
        <dbReference type="ARBA" id="ARBA00023136"/>
    </source>
</evidence>
<keyword evidence="7" id="KW-0406">Ion transport</keyword>
<dbReference type="InterPro" id="IPR050681">
    <property type="entry name" value="CDF/SLC30A"/>
</dbReference>